<organism evidence="1 2">
    <name type="scientific">Astathelohania contejeani</name>
    <dbReference type="NCBI Taxonomy" id="164912"/>
    <lineage>
        <taxon>Eukaryota</taxon>
        <taxon>Fungi</taxon>
        <taxon>Fungi incertae sedis</taxon>
        <taxon>Microsporidia</taxon>
        <taxon>Astathelohaniidae</taxon>
        <taxon>Astathelohania</taxon>
    </lineage>
</organism>
<proteinExistence type="predicted"/>
<comment type="caution">
    <text evidence="1">The sequence shown here is derived from an EMBL/GenBank/DDBJ whole genome shotgun (WGS) entry which is preliminary data.</text>
</comment>
<keyword evidence="2" id="KW-1185">Reference proteome</keyword>
<name>A0ABQ7I2S1_9MICR</name>
<gene>
    <name evidence="1" type="ORF">TCON_0065</name>
</gene>
<protein>
    <submittedName>
        <fullName evidence="1">Uncharacterized protein</fullName>
    </submittedName>
</protein>
<accession>A0ABQ7I2S1</accession>
<evidence type="ECO:0000313" key="2">
    <source>
        <dbReference type="Proteomes" id="UP001516464"/>
    </source>
</evidence>
<dbReference type="EMBL" id="SBIQ01000002">
    <property type="protein sequence ID" value="KAF7684766.1"/>
    <property type="molecule type" value="Genomic_DNA"/>
</dbReference>
<dbReference type="Proteomes" id="UP001516464">
    <property type="component" value="Unassembled WGS sequence"/>
</dbReference>
<sequence length="119" mass="14632">MFYKILELITHEDGFQLFTEDLIRITEDIPNIKSLTEFKHRLFETFVRKAKQYHEETIHYWESVKIIKFINKIFTEIDDYEIEREFDFTDDIIKIYSKSLEEYVDGIPLIDEYVKYVLF</sequence>
<evidence type="ECO:0000313" key="1">
    <source>
        <dbReference type="EMBL" id="KAF7684766.1"/>
    </source>
</evidence>
<reference evidence="1 2" key="1">
    <citation type="submission" date="2019-01" db="EMBL/GenBank/DDBJ databases">
        <title>Genomes sequencing and comparative genomics of infectious freshwater microsporidia, Cucumispora dikerogammari and Thelohania contejeani.</title>
        <authorList>
            <person name="Cormier A."/>
            <person name="Giraud I."/>
            <person name="Wattier R."/>
            <person name="Teixeira M."/>
            <person name="Grandjean F."/>
            <person name="Rigaud T."/>
            <person name="Cordaux R."/>
        </authorList>
    </citation>
    <scope>NUCLEOTIDE SEQUENCE [LARGE SCALE GENOMIC DNA]</scope>
    <source>
        <strain evidence="1">T1</strain>
        <tissue evidence="1">Spores</tissue>
    </source>
</reference>